<evidence type="ECO:0000256" key="3">
    <source>
        <dbReference type="ARBA" id="ARBA00023274"/>
    </source>
</evidence>
<comment type="caution">
    <text evidence="5">The sequence shown here is derived from an EMBL/GenBank/DDBJ whole genome shotgun (WGS) entry which is preliminary data.</text>
</comment>
<keyword evidence="3" id="KW-0687">Ribonucleoprotein</keyword>
<dbReference type="InterPro" id="IPR023798">
    <property type="entry name" value="Ribosomal_uS7_dom"/>
</dbReference>
<dbReference type="InterPro" id="IPR000235">
    <property type="entry name" value="Ribosomal_uS7"/>
</dbReference>
<evidence type="ECO:0000259" key="4">
    <source>
        <dbReference type="Pfam" id="PF00177"/>
    </source>
</evidence>
<evidence type="ECO:0000256" key="1">
    <source>
        <dbReference type="ARBA" id="ARBA00007151"/>
    </source>
</evidence>
<dbReference type="InterPro" id="IPR047988">
    <property type="entry name" value="Ribosomal_uS7m_fungi"/>
</dbReference>
<dbReference type="STRING" id="1077348.A0A2G8SN36"/>
<evidence type="ECO:0000256" key="2">
    <source>
        <dbReference type="ARBA" id="ARBA00022980"/>
    </source>
</evidence>
<gene>
    <name evidence="5" type="ORF">GSI_02977</name>
</gene>
<accession>A0A2G8SN36</accession>
<protein>
    <recommendedName>
        <fullName evidence="4">Small ribosomal subunit protein uS7 domain-containing protein</fullName>
    </recommendedName>
</protein>
<dbReference type="AlphaFoldDB" id="A0A2G8SN36"/>
<dbReference type="OrthoDB" id="9972728at2759"/>
<dbReference type="SUPFAM" id="SSF47973">
    <property type="entry name" value="Ribosomal protein S7"/>
    <property type="match status" value="1"/>
</dbReference>
<organism evidence="5 6">
    <name type="scientific">Ganoderma sinense ZZ0214-1</name>
    <dbReference type="NCBI Taxonomy" id="1077348"/>
    <lineage>
        <taxon>Eukaryota</taxon>
        <taxon>Fungi</taxon>
        <taxon>Dikarya</taxon>
        <taxon>Basidiomycota</taxon>
        <taxon>Agaricomycotina</taxon>
        <taxon>Agaricomycetes</taxon>
        <taxon>Polyporales</taxon>
        <taxon>Polyporaceae</taxon>
        <taxon>Ganoderma</taxon>
    </lineage>
</organism>
<dbReference type="Gene3D" id="1.10.455.10">
    <property type="entry name" value="Ribosomal protein S7 domain"/>
    <property type="match status" value="1"/>
</dbReference>
<evidence type="ECO:0000313" key="6">
    <source>
        <dbReference type="Proteomes" id="UP000230002"/>
    </source>
</evidence>
<dbReference type="GO" id="GO:0006412">
    <property type="term" value="P:translation"/>
    <property type="evidence" value="ECO:0007669"/>
    <property type="project" value="InterPro"/>
</dbReference>
<dbReference type="CDD" id="cd14868">
    <property type="entry name" value="uS7_Mitochondria_Fungi"/>
    <property type="match status" value="1"/>
</dbReference>
<keyword evidence="6" id="KW-1185">Reference proteome</keyword>
<dbReference type="Pfam" id="PF00177">
    <property type="entry name" value="Ribosomal_S7"/>
    <property type="match status" value="1"/>
</dbReference>
<comment type="similarity">
    <text evidence="1">Belongs to the universal ribosomal protein uS7 family.</text>
</comment>
<feature type="domain" description="Small ribosomal subunit protein uS7" evidence="4">
    <location>
        <begin position="70"/>
        <end position="205"/>
    </location>
</feature>
<dbReference type="GO" id="GO:0005840">
    <property type="term" value="C:ribosome"/>
    <property type="evidence" value="ECO:0007669"/>
    <property type="project" value="UniProtKB-KW"/>
</dbReference>
<reference evidence="5 6" key="1">
    <citation type="journal article" date="2015" name="Sci. Rep.">
        <title>Chromosome-level genome map provides insights into diverse defense mechanisms in the medicinal fungus Ganoderma sinense.</title>
        <authorList>
            <person name="Zhu Y."/>
            <person name="Xu J."/>
            <person name="Sun C."/>
            <person name="Zhou S."/>
            <person name="Xu H."/>
            <person name="Nelson D.R."/>
            <person name="Qian J."/>
            <person name="Song J."/>
            <person name="Luo H."/>
            <person name="Xiang L."/>
            <person name="Li Y."/>
            <person name="Xu Z."/>
            <person name="Ji A."/>
            <person name="Wang L."/>
            <person name="Lu S."/>
            <person name="Hayward A."/>
            <person name="Sun W."/>
            <person name="Li X."/>
            <person name="Schwartz D.C."/>
            <person name="Wang Y."/>
            <person name="Chen S."/>
        </authorList>
    </citation>
    <scope>NUCLEOTIDE SEQUENCE [LARGE SCALE GENOMIC DNA]</scope>
    <source>
        <strain evidence="5 6">ZZ0214-1</strain>
    </source>
</reference>
<proteinExistence type="inferred from homology"/>
<name>A0A2G8SN36_9APHY</name>
<dbReference type="Proteomes" id="UP000230002">
    <property type="component" value="Unassembled WGS sequence"/>
</dbReference>
<evidence type="ECO:0000313" key="5">
    <source>
        <dbReference type="EMBL" id="PIL35187.1"/>
    </source>
</evidence>
<dbReference type="PANTHER" id="PTHR11205">
    <property type="entry name" value="RIBOSOMAL PROTEIN S7"/>
    <property type="match status" value="1"/>
</dbReference>
<sequence length="223" mass="24358">MLASMRQAAARVAFPRVAGVRTLTTGSLPPAAANQVPTISTAGPVTTPFMSGPPSASSSLSNAAASMQAPIIHIPPAEDPLLHLFTSLVMFDGKRQAASRVVTRMLLHIHAFTKAPPLPILRQAIDIAAPLLRCRQFKRAAKQYVFPMPLSERQRTTTAIRWIWEAAKTRGGRHVEERLAREIIAIVKGESEVLKKKSDVHKLAVLHRGNIVKPPRVPRSNQN</sequence>
<dbReference type="InterPro" id="IPR036823">
    <property type="entry name" value="Ribosomal_uS7_dom_sf"/>
</dbReference>
<keyword evidence="2" id="KW-0689">Ribosomal protein</keyword>
<dbReference type="EMBL" id="AYKW01000004">
    <property type="protein sequence ID" value="PIL35187.1"/>
    <property type="molecule type" value="Genomic_DNA"/>
</dbReference>
<dbReference type="GO" id="GO:1990904">
    <property type="term" value="C:ribonucleoprotein complex"/>
    <property type="evidence" value="ECO:0007669"/>
    <property type="project" value="UniProtKB-KW"/>
</dbReference>